<evidence type="ECO:0000256" key="1">
    <source>
        <dbReference type="SAM" id="SignalP"/>
    </source>
</evidence>
<protein>
    <submittedName>
        <fullName evidence="2">F-box domain-containing protein</fullName>
    </submittedName>
</protein>
<dbReference type="AlphaFoldDB" id="A0A8H6YZU8"/>
<feature type="chain" id="PRO_5034712984" evidence="1">
    <location>
        <begin position="22"/>
        <end position="410"/>
    </location>
</feature>
<feature type="signal peptide" evidence="1">
    <location>
        <begin position="1"/>
        <end position="21"/>
    </location>
</feature>
<dbReference type="OrthoDB" id="2904155at2759"/>
<organism evidence="2 3">
    <name type="scientific">Mycena sanguinolenta</name>
    <dbReference type="NCBI Taxonomy" id="230812"/>
    <lineage>
        <taxon>Eukaryota</taxon>
        <taxon>Fungi</taxon>
        <taxon>Dikarya</taxon>
        <taxon>Basidiomycota</taxon>
        <taxon>Agaricomycotina</taxon>
        <taxon>Agaricomycetes</taxon>
        <taxon>Agaricomycetidae</taxon>
        <taxon>Agaricales</taxon>
        <taxon>Marasmiineae</taxon>
        <taxon>Mycenaceae</taxon>
        <taxon>Mycena</taxon>
    </lineage>
</organism>
<accession>A0A8H6YZU8</accession>
<dbReference type="Proteomes" id="UP000623467">
    <property type="component" value="Unassembled WGS sequence"/>
</dbReference>
<dbReference type="Gene3D" id="3.80.10.10">
    <property type="entry name" value="Ribonuclease Inhibitor"/>
    <property type="match status" value="1"/>
</dbReference>
<dbReference type="InterPro" id="IPR032675">
    <property type="entry name" value="LRR_dom_sf"/>
</dbReference>
<proteinExistence type="predicted"/>
<name>A0A8H6YZU8_9AGAR</name>
<dbReference type="EMBL" id="JACAZH010000005">
    <property type="protein sequence ID" value="KAF7368017.1"/>
    <property type="molecule type" value="Genomic_DNA"/>
</dbReference>
<reference evidence="2" key="1">
    <citation type="submission" date="2020-05" db="EMBL/GenBank/DDBJ databases">
        <title>Mycena genomes resolve the evolution of fungal bioluminescence.</title>
        <authorList>
            <person name="Tsai I.J."/>
        </authorList>
    </citation>
    <scope>NUCLEOTIDE SEQUENCE</scope>
    <source>
        <strain evidence="2">160909Yilan</strain>
    </source>
</reference>
<gene>
    <name evidence="2" type="ORF">MSAN_00867500</name>
</gene>
<keyword evidence="1" id="KW-0732">Signal</keyword>
<comment type="caution">
    <text evidence="2">The sequence shown here is derived from an EMBL/GenBank/DDBJ whole genome shotgun (WGS) entry which is preliminary data.</text>
</comment>
<keyword evidence="3" id="KW-1185">Reference proteome</keyword>
<evidence type="ECO:0000313" key="3">
    <source>
        <dbReference type="Proteomes" id="UP000623467"/>
    </source>
</evidence>
<dbReference type="SUPFAM" id="SSF52047">
    <property type="entry name" value="RNI-like"/>
    <property type="match status" value="1"/>
</dbReference>
<sequence length="410" mass="45144">MSAPRTSIAWFFFLVTPWVKRWFTQICHLQRLPAPPPESPALASAAQDCNEDTLRLIFEHCSSSTLAAAGRVCRAWTLPAQQELFSALPTRTPCDGTVQWEALSRVLLNSARLRSYIRKVQIFPCALDDLEYYRWIPLLPPNGVLSLELLAFPNKALHAALGTMLLASPEFAVLQRLIITGLVLNDSAVLQRCLEMPSLEHLGIIFVGSFPDSLVSLRPSTTLTRLSIRTWDVPADIGALLRACGPRLRRFDLALTHSPDPCGYARLGAALRDGPPLEHIYFDWTEPLPMPFLDGLAIPSLRHLRAGAGLYTAAFFSNLPPALETLHLEYDLTHDEGAHLHTDVAPGRAYFPTEAAAAGLSAHPTLRLFMLSPTKCCPAMDFSELATGSKSCQVAVLDRAQAEDSGLFRQ</sequence>
<evidence type="ECO:0000313" key="2">
    <source>
        <dbReference type="EMBL" id="KAF7368017.1"/>
    </source>
</evidence>